<organism evidence="1 2">
    <name type="scientific">Skeletonema marinoi</name>
    <dbReference type="NCBI Taxonomy" id="267567"/>
    <lineage>
        <taxon>Eukaryota</taxon>
        <taxon>Sar</taxon>
        <taxon>Stramenopiles</taxon>
        <taxon>Ochrophyta</taxon>
        <taxon>Bacillariophyta</taxon>
        <taxon>Coscinodiscophyceae</taxon>
        <taxon>Thalassiosirophycidae</taxon>
        <taxon>Thalassiosirales</taxon>
        <taxon>Skeletonemataceae</taxon>
        <taxon>Skeletonema</taxon>
        <taxon>Skeletonema marinoi-dohrnii complex</taxon>
    </lineage>
</organism>
<keyword evidence="2" id="KW-1185">Reference proteome</keyword>
<accession>A0AAD8Y055</accession>
<evidence type="ECO:0000313" key="1">
    <source>
        <dbReference type="EMBL" id="KAK1736937.1"/>
    </source>
</evidence>
<sequence length="398" mass="45481">MRKEYPQLNSDHEIKNELTEMGIDVFEPESASDKHLAELFEEFSHFVLHSEKEKCLEIIEDDLNNGDDDDHDDDGQADSNNAAIKLLNYYNQEHGLSSKTSLTISKIKQYMLTMCDRRSRERNCRSYTSLGNLMFILQLGGPTNGQVRHIDNMVPNLQICLYMSSECPSTVVYAMDDGDGLPVTNANTLIDFWERQGKVVPGTLKEVLIRHGDTKLNSKHTKYLGWSTINLQLLCFGKLYQHVEYQLGLQTEPGTTLLAGGNEIHAGPPTKHSRMFAFAIGVPEDKEIDADDDGQNEEDVLNGDDIGKNDGEVQYSPVLFHIDFCCLLFSMLDHEYKTSDKEDSVRETKRFLVEVLVELIRDYPMNEYLLQIDQERDDVRTWLESILSRIEEGRRSIV</sequence>
<comment type="caution">
    <text evidence="1">The sequence shown here is derived from an EMBL/GenBank/DDBJ whole genome shotgun (WGS) entry which is preliminary data.</text>
</comment>
<dbReference type="EMBL" id="JATAAI010000027">
    <property type="protein sequence ID" value="KAK1736937.1"/>
    <property type="molecule type" value="Genomic_DNA"/>
</dbReference>
<reference evidence="1" key="1">
    <citation type="submission" date="2023-06" db="EMBL/GenBank/DDBJ databases">
        <title>Survivors Of The Sea: Transcriptome response of Skeletonema marinoi to long-term dormancy.</title>
        <authorList>
            <person name="Pinder M.I.M."/>
            <person name="Kourtchenko O."/>
            <person name="Robertson E.K."/>
            <person name="Larsson T."/>
            <person name="Maumus F."/>
            <person name="Osuna-Cruz C.M."/>
            <person name="Vancaester E."/>
            <person name="Stenow R."/>
            <person name="Vandepoele K."/>
            <person name="Ploug H."/>
            <person name="Bruchert V."/>
            <person name="Godhe A."/>
            <person name="Topel M."/>
        </authorList>
    </citation>
    <scope>NUCLEOTIDE SEQUENCE</scope>
    <source>
        <strain evidence="1">R05AC</strain>
    </source>
</reference>
<name>A0AAD8Y055_9STRA</name>
<protein>
    <submittedName>
        <fullName evidence="1">Uncharacterized protein</fullName>
    </submittedName>
</protein>
<evidence type="ECO:0000313" key="2">
    <source>
        <dbReference type="Proteomes" id="UP001224775"/>
    </source>
</evidence>
<proteinExistence type="predicted"/>
<dbReference type="Proteomes" id="UP001224775">
    <property type="component" value="Unassembled WGS sequence"/>
</dbReference>
<gene>
    <name evidence="1" type="ORF">QTG54_012382</name>
</gene>
<dbReference type="AlphaFoldDB" id="A0AAD8Y055"/>